<dbReference type="InterPro" id="IPR013783">
    <property type="entry name" value="Ig-like_fold"/>
</dbReference>
<dbReference type="PROSITE" id="PS50835">
    <property type="entry name" value="IG_LIKE"/>
    <property type="match status" value="3"/>
</dbReference>
<dbReference type="GO" id="GO:0005886">
    <property type="term" value="C:plasma membrane"/>
    <property type="evidence" value="ECO:0007669"/>
    <property type="project" value="UniProtKB-SubCell"/>
</dbReference>
<feature type="signal peptide" evidence="14">
    <location>
        <begin position="1"/>
        <end position="24"/>
    </location>
</feature>
<evidence type="ECO:0000259" key="15">
    <source>
        <dbReference type="PROSITE" id="PS50835"/>
    </source>
</evidence>
<feature type="chain" id="PRO_5041921710" evidence="14">
    <location>
        <begin position="25"/>
        <end position="427"/>
    </location>
</feature>
<evidence type="ECO:0000256" key="7">
    <source>
        <dbReference type="ARBA" id="ARBA00022729"/>
    </source>
</evidence>
<keyword evidence="6 13" id="KW-0812">Transmembrane</keyword>
<evidence type="ECO:0000256" key="13">
    <source>
        <dbReference type="SAM" id="Phobius"/>
    </source>
</evidence>
<evidence type="ECO:0000256" key="9">
    <source>
        <dbReference type="ARBA" id="ARBA00022989"/>
    </source>
</evidence>
<sequence length="427" mass="46886">MSPSACISLFVGYFVALCCRDAFGVDVWSDNLDVRVNEFGEVILSCKYRLEKEQPARLEWKKVSPNGDISFVYFGNSLAGDLLARAEMMDSSIRIKAVTRSDSGKYRCEVSAPQDSRIFQEITIDLNIYVAPSVPVCDIPSTAMSGSVVELKCRENEGYPASEYKWFKNGVLLDNQGQNTKATNATYRVDKVSGSLHFNVVAKADTGEYYCEAYNTIGVAQKCSAKKMQVDDLNIAGIVAAAVIVALVILLCGFGVFYAHRRGYCSIAPSVPVCDIPSTAMSGSVVELKCRENEGYPASEYKWFKNGVLLDNQGQNTKATNATYRVDKVSGSLHFNVVAKADTGEYYCEAYNTIGVAQKCSAKKMQVDDLNIAGIVAAAVIVALVILLCGFGVFYAHRRGYCSRRKPSEKEITNKESDFKHTKSFVI</sequence>
<evidence type="ECO:0000256" key="11">
    <source>
        <dbReference type="ARBA" id="ARBA00023157"/>
    </source>
</evidence>
<evidence type="ECO:0000256" key="12">
    <source>
        <dbReference type="ARBA" id="ARBA00023319"/>
    </source>
</evidence>
<evidence type="ECO:0000256" key="8">
    <source>
        <dbReference type="ARBA" id="ARBA00022949"/>
    </source>
</evidence>
<comment type="similarity">
    <text evidence="3">Belongs to the immunoglobulin superfamily.</text>
</comment>
<keyword evidence="17" id="KW-1185">Reference proteome</keyword>
<dbReference type="Pfam" id="PF13927">
    <property type="entry name" value="Ig_3"/>
    <property type="match status" value="2"/>
</dbReference>
<keyword evidence="7 14" id="KW-0732">Signal</keyword>
<evidence type="ECO:0000256" key="1">
    <source>
        <dbReference type="ARBA" id="ARBA00004251"/>
    </source>
</evidence>
<evidence type="ECO:0000313" key="17">
    <source>
        <dbReference type="Proteomes" id="UP001295444"/>
    </source>
</evidence>
<dbReference type="GO" id="GO:0009986">
    <property type="term" value="C:cell surface"/>
    <property type="evidence" value="ECO:0007669"/>
    <property type="project" value="TreeGrafter"/>
</dbReference>
<keyword evidence="9 13" id="KW-1133">Transmembrane helix</keyword>
<name>A0AAD1QXW5_PELCU</name>
<evidence type="ECO:0000256" key="14">
    <source>
        <dbReference type="SAM" id="SignalP"/>
    </source>
</evidence>
<dbReference type="InterPro" id="IPR042625">
    <property type="entry name" value="JAM2"/>
</dbReference>
<keyword evidence="12" id="KW-0393">Immunoglobulin domain</keyword>
<dbReference type="Proteomes" id="UP001295444">
    <property type="component" value="Chromosome 01"/>
</dbReference>
<dbReference type="SMART" id="SM00409">
    <property type="entry name" value="IG"/>
    <property type="match status" value="3"/>
</dbReference>
<proteinExistence type="inferred from homology"/>
<keyword evidence="4" id="KW-0796">Tight junction</keyword>
<dbReference type="PANTHER" id="PTHR44663:SF2">
    <property type="entry name" value="JUNCTIONAL ADHESION MOLECULE B"/>
    <property type="match status" value="1"/>
</dbReference>
<evidence type="ECO:0000313" key="16">
    <source>
        <dbReference type="EMBL" id="CAH2219340.1"/>
    </source>
</evidence>
<keyword evidence="10 13" id="KW-0472">Membrane</keyword>
<dbReference type="InterPro" id="IPR007110">
    <property type="entry name" value="Ig-like_dom"/>
</dbReference>
<dbReference type="AlphaFoldDB" id="A0AAD1QXW5"/>
<evidence type="ECO:0000256" key="2">
    <source>
        <dbReference type="ARBA" id="ARBA00004435"/>
    </source>
</evidence>
<feature type="domain" description="Ig-like" evidence="15">
    <location>
        <begin position="3"/>
        <end position="125"/>
    </location>
</feature>
<reference evidence="16" key="1">
    <citation type="submission" date="2022-03" db="EMBL/GenBank/DDBJ databases">
        <authorList>
            <person name="Alioto T."/>
            <person name="Alioto T."/>
            <person name="Gomez Garrido J."/>
        </authorList>
    </citation>
    <scope>NUCLEOTIDE SEQUENCE</scope>
</reference>
<dbReference type="GO" id="GO:0005923">
    <property type="term" value="C:bicellular tight junction"/>
    <property type="evidence" value="ECO:0007669"/>
    <property type="project" value="UniProtKB-SubCell"/>
</dbReference>
<dbReference type="EMBL" id="OW240912">
    <property type="protein sequence ID" value="CAH2219340.1"/>
    <property type="molecule type" value="Genomic_DNA"/>
</dbReference>
<protein>
    <submittedName>
        <fullName evidence="16">Junctional adhesion molecule B</fullName>
    </submittedName>
</protein>
<dbReference type="GO" id="GO:0098636">
    <property type="term" value="C:protein complex involved in cell adhesion"/>
    <property type="evidence" value="ECO:0007669"/>
    <property type="project" value="TreeGrafter"/>
</dbReference>
<comment type="subcellular location">
    <subcellularLocation>
        <location evidence="2">Cell junction</location>
        <location evidence="2">Tight junction</location>
    </subcellularLocation>
    <subcellularLocation>
        <location evidence="1">Cell membrane</location>
        <topology evidence="1">Single-pass type I membrane protein</topology>
    </subcellularLocation>
</comment>
<evidence type="ECO:0000256" key="10">
    <source>
        <dbReference type="ARBA" id="ARBA00023136"/>
    </source>
</evidence>
<evidence type="ECO:0000256" key="6">
    <source>
        <dbReference type="ARBA" id="ARBA00022692"/>
    </source>
</evidence>
<dbReference type="InterPro" id="IPR003598">
    <property type="entry name" value="Ig_sub2"/>
</dbReference>
<feature type="transmembrane region" description="Helical" evidence="13">
    <location>
        <begin position="235"/>
        <end position="259"/>
    </location>
</feature>
<evidence type="ECO:0000256" key="5">
    <source>
        <dbReference type="ARBA" id="ARBA00022475"/>
    </source>
</evidence>
<keyword evidence="5" id="KW-1003">Cell membrane</keyword>
<dbReference type="Gene3D" id="2.60.40.10">
    <property type="entry name" value="Immunoglobulins"/>
    <property type="match status" value="3"/>
</dbReference>
<gene>
    <name evidence="16" type="ORF">PECUL_23A001645</name>
</gene>
<keyword evidence="8" id="KW-0965">Cell junction</keyword>
<dbReference type="PANTHER" id="PTHR44663">
    <property type="entry name" value="JUNCTIONAL ADHESION MOLECULE B"/>
    <property type="match status" value="1"/>
</dbReference>
<dbReference type="InterPro" id="IPR003599">
    <property type="entry name" value="Ig_sub"/>
</dbReference>
<feature type="transmembrane region" description="Helical" evidence="13">
    <location>
        <begin position="372"/>
        <end position="396"/>
    </location>
</feature>
<dbReference type="InterPro" id="IPR013106">
    <property type="entry name" value="Ig_V-set"/>
</dbReference>
<evidence type="ECO:0000256" key="3">
    <source>
        <dbReference type="ARBA" id="ARBA00008637"/>
    </source>
</evidence>
<accession>A0AAD1QXW5</accession>
<keyword evidence="11" id="KW-1015">Disulfide bond</keyword>
<feature type="domain" description="Ig-like" evidence="15">
    <location>
        <begin position="132"/>
        <end position="229"/>
    </location>
</feature>
<feature type="domain" description="Ig-like" evidence="15">
    <location>
        <begin position="269"/>
        <end position="366"/>
    </location>
</feature>
<evidence type="ECO:0000256" key="4">
    <source>
        <dbReference type="ARBA" id="ARBA00022427"/>
    </source>
</evidence>
<dbReference type="GO" id="GO:0007159">
    <property type="term" value="P:leukocyte cell-cell adhesion"/>
    <property type="evidence" value="ECO:0007669"/>
    <property type="project" value="TreeGrafter"/>
</dbReference>
<dbReference type="SUPFAM" id="SSF48726">
    <property type="entry name" value="Immunoglobulin"/>
    <property type="match status" value="3"/>
</dbReference>
<dbReference type="Pfam" id="PF07686">
    <property type="entry name" value="V-set"/>
    <property type="match status" value="1"/>
</dbReference>
<dbReference type="InterPro" id="IPR036179">
    <property type="entry name" value="Ig-like_dom_sf"/>
</dbReference>
<dbReference type="FunFam" id="2.60.40.10:FF:000342">
    <property type="entry name" value="Junctional adhesion molecule A"/>
    <property type="match status" value="2"/>
</dbReference>
<dbReference type="SMART" id="SM00408">
    <property type="entry name" value="IGc2"/>
    <property type="match status" value="3"/>
</dbReference>
<organism evidence="16 17">
    <name type="scientific">Pelobates cultripes</name>
    <name type="common">Western spadefoot toad</name>
    <dbReference type="NCBI Taxonomy" id="61616"/>
    <lineage>
        <taxon>Eukaryota</taxon>
        <taxon>Metazoa</taxon>
        <taxon>Chordata</taxon>
        <taxon>Craniata</taxon>
        <taxon>Vertebrata</taxon>
        <taxon>Euteleostomi</taxon>
        <taxon>Amphibia</taxon>
        <taxon>Batrachia</taxon>
        <taxon>Anura</taxon>
        <taxon>Pelobatoidea</taxon>
        <taxon>Pelobatidae</taxon>
        <taxon>Pelobates</taxon>
    </lineage>
</organism>